<evidence type="ECO:0000259" key="5">
    <source>
        <dbReference type="Pfam" id="PF16925"/>
    </source>
</evidence>
<dbReference type="PANTHER" id="PTHR47506:SF1">
    <property type="entry name" value="HTH-TYPE TRANSCRIPTIONAL REGULATOR YJDC"/>
    <property type="match status" value="1"/>
</dbReference>
<dbReference type="Proteomes" id="UP001595904">
    <property type="component" value="Unassembled WGS sequence"/>
</dbReference>
<protein>
    <submittedName>
        <fullName evidence="6">TetR/AcrR family transcriptional regulator</fullName>
    </submittedName>
</protein>
<sequence length="208" mass="22587">MVHKKAPKARGRPRAYDPATALTGARDAFWRQGYSGTSLDVLSDATDMNRPSMYAAFGDKRSLYMQTLDRYIAAADASIARTMSGEYSLEEALHRFYENAISSYLEQGEPPRGCYLISTATTEAAQDPDVGKKMLNGLRGFERAIESRLSYAKTAGELDASADPAALALIASSVLHSIAIRARTGESRAALKAIADTAIKLILGNFRR</sequence>
<dbReference type="Gene3D" id="1.10.10.60">
    <property type="entry name" value="Homeodomain-like"/>
    <property type="match status" value="1"/>
</dbReference>
<keyword evidence="2" id="KW-0238">DNA-binding</keyword>
<dbReference type="InterPro" id="IPR001647">
    <property type="entry name" value="HTH_TetR"/>
</dbReference>
<evidence type="ECO:0000313" key="6">
    <source>
        <dbReference type="EMBL" id="MFC4310877.1"/>
    </source>
</evidence>
<dbReference type="PANTHER" id="PTHR47506">
    <property type="entry name" value="TRANSCRIPTIONAL REGULATORY PROTEIN"/>
    <property type="match status" value="1"/>
</dbReference>
<keyword evidence="3" id="KW-0804">Transcription</keyword>
<evidence type="ECO:0000259" key="4">
    <source>
        <dbReference type="Pfam" id="PF00440"/>
    </source>
</evidence>
<proteinExistence type="predicted"/>
<reference evidence="7" key="1">
    <citation type="journal article" date="2019" name="Int. J. Syst. Evol. Microbiol.">
        <title>The Global Catalogue of Microorganisms (GCM) 10K type strain sequencing project: providing services to taxonomists for standard genome sequencing and annotation.</title>
        <authorList>
            <consortium name="The Broad Institute Genomics Platform"/>
            <consortium name="The Broad Institute Genome Sequencing Center for Infectious Disease"/>
            <person name="Wu L."/>
            <person name="Ma J."/>
        </authorList>
    </citation>
    <scope>NUCLEOTIDE SEQUENCE [LARGE SCALE GENOMIC DNA]</scope>
    <source>
        <strain evidence="7">CGMCC 1.10759</strain>
    </source>
</reference>
<dbReference type="EMBL" id="JBHSDU010000003">
    <property type="protein sequence ID" value="MFC4310877.1"/>
    <property type="molecule type" value="Genomic_DNA"/>
</dbReference>
<feature type="domain" description="Tetracyclin repressor-like C-terminal" evidence="5">
    <location>
        <begin position="94"/>
        <end position="194"/>
    </location>
</feature>
<evidence type="ECO:0000313" key="7">
    <source>
        <dbReference type="Proteomes" id="UP001595904"/>
    </source>
</evidence>
<dbReference type="InterPro" id="IPR011075">
    <property type="entry name" value="TetR_C"/>
</dbReference>
<evidence type="ECO:0000256" key="3">
    <source>
        <dbReference type="ARBA" id="ARBA00023163"/>
    </source>
</evidence>
<keyword evidence="1" id="KW-0805">Transcription regulation</keyword>
<comment type="caution">
    <text evidence="6">The sequence shown here is derived from an EMBL/GenBank/DDBJ whole genome shotgun (WGS) entry which is preliminary data.</text>
</comment>
<dbReference type="InterPro" id="IPR009057">
    <property type="entry name" value="Homeodomain-like_sf"/>
</dbReference>
<dbReference type="Pfam" id="PF00440">
    <property type="entry name" value="TetR_N"/>
    <property type="match status" value="1"/>
</dbReference>
<accession>A0ABV8SV07</accession>
<dbReference type="Pfam" id="PF16925">
    <property type="entry name" value="TetR_C_13"/>
    <property type="match status" value="1"/>
</dbReference>
<dbReference type="SUPFAM" id="SSF48498">
    <property type="entry name" value="Tetracyclin repressor-like, C-terminal domain"/>
    <property type="match status" value="1"/>
</dbReference>
<gene>
    <name evidence="6" type="ORF">ACFPN2_17410</name>
</gene>
<dbReference type="Gene3D" id="1.10.357.10">
    <property type="entry name" value="Tetracycline Repressor, domain 2"/>
    <property type="match status" value="1"/>
</dbReference>
<keyword evidence="7" id="KW-1185">Reference proteome</keyword>
<organism evidence="6 7">
    <name type="scientific">Steroidobacter flavus</name>
    <dbReference type="NCBI Taxonomy" id="1842136"/>
    <lineage>
        <taxon>Bacteria</taxon>
        <taxon>Pseudomonadati</taxon>
        <taxon>Pseudomonadota</taxon>
        <taxon>Gammaproteobacteria</taxon>
        <taxon>Steroidobacterales</taxon>
        <taxon>Steroidobacteraceae</taxon>
        <taxon>Steroidobacter</taxon>
    </lineage>
</organism>
<name>A0ABV8SV07_9GAMM</name>
<dbReference type="SUPFAM" id="SSF46689">
    <property type="entry name" value="Homeodomain-like"/>
    <property type="match status" value="1"/>
</dbReference>
<dbReference type="RefSeq" id="WP_380598744.1">
    <property type="nucleotide sequence ID" value="NZ_JBHSDU010000003.1"/>
</dbReference>
<evidence type="ECO:0000256" key="1">
    <source>
        <dbReference type="ARBA" id="ARBA00023015"/>
    </source>
</evidence>
<evidence type="ECO:0000256" key="2">
    <source>
        <dbReference type="ARBA" id="ARBA00023125"/>
    </source>
</evidence>
<feature type="domain" description="HTH tetR-type" evidence="4">
    <location>
        <begin position="22"/>
        <end position="64"/>
    </location>
</feature>
<dbReference type="InterPro" id="IPR036271">
    <property type="entry name" value="Tet_transcr_reg_TetR-rel_C_sf"/>
</dbReference>